<sequence>MGVTPNCKDYYKLRLLVKSILIPNGSNHFMPALTKQLPISSNGLPWKLNDCVSVGFCAVYYDMCDMLKQVLNEYQLRVIS</sequence>
<accession>A0A0V1AX95</accession>
<keyword evidence="2" id="KW-1185">Reference proteome</keyword>
<comment type="caution">
    <text evidence="1">The sequence shown here is derived from an EMBL/GenBank/DDBJ whole genome shotgun (WGS) entry which is preliminary data.</text>
</comment>
<dbReference type="EMBL" id="JYDH01000172">
    <property type="protein sequence ID" value="KRY29376.1"/>
    <property type="molecule type" value="Genomic_DNA"/>
</dbReference>
<dbReference type="AlphaFoldDB" id="A0A0V1AX95"/>
<evidence type="ECO:0000313" key="1">
    <source>
        <dbReference type="EMBL" id="KRY29376.1"/>
    </source>
</evidence>
<reference evidence="1 2" key="1">
    <citation type="submission" date="2015-01" db="EMBL/GenBank/DDBJ databases">
        <title>Evolution of Trichinella species and genotypes.</title>
        <authorList>
            <person name="Korhonen P.K."/>
            <person name="Edoardo P."/>
            <person name="Giuseppe L.R."/>
            <person name="Gasser R.B."/>
        </authorList>
    </citation>
    <scope>NUCLEOTIDE SEQUENCE [LARGE SCALE GENOMIC DNA]</scope>
    <source>
        <strain evidence="1">ISS3</strain>
    </source>
</reference>
<dbReference type="Proteomes" id="UP000054776">
    <property type="component" value="Unassembled WGS sequence"/>
</dbReference>
<proteinExistence type="predicted"/>
<name>A0A0V1AX95_TRISP</name>
<dbReference type="InParanoid" id="A0A0V1AX95"/>
<organism evidence="1 2">
    <name type="scientific">Trichinella spiralis</name>
    <name type="common">Trichina worm</name>
    <dbReference type="NCBI Taxonomy" id="6334"/>
    <lineage>
        <taxon>Eukaryota</taxon>
        <taxon>Metazoa</taxon>
        <taxon>Ecdysozoa</taxon>
        <taxon>Nematoda</taxon>
        <taxon>Enoplea</taxon>
        <taxon>Dorylaimia</taxon>
        <taxon>Trichinellida</taxon>
        <taxon>Trichinellidae</taxon>
        <taxon>Trichinella</taxon>
    </lineage>
</organism>
<evidence type="ECO:0000313" key="2">
    <source>
        <dbReference type="Proteomes" id="UP000054776"/>
    </source>
</evidence>
<protein>
    <submittedName>
        <fullName evidence="1">Uncharacterized protein</fullName>
    </submittedName>
</protein>
<gene>
    <name evidence="1" type="ORF">T01_10493</name>
</gene>